<evidence type="ECO:0000256" key="2">
    <source>
        <dbReference type="ARBA" id="ARBA00022801"/>
    </source>
</evidence>
<keyword evidence="8" id="KW-1185">Reference proteome</keyword>
<dbReference type="GO" id="GO:0005524">
    <property type="term" value="F:ATP binding"/>
    <property type="evidence" value="ECO:0007669"/>
    <property type="project" value="UniProtKB-UniRule"/>
</dbReference>
<keyword evidence="1 5" id="KW-0547">Nucleotide-binding</keyword>
<dbReference type="InterPro" id="IPR027417">
    <property type="entry name" value="P-loop_NTPase"/>
</dbReference>
<comment type="similarity">
    <text evidence="5">Belongs to the DEAD box helicase family.</text>
</comment>
<comment type="catalytic activity">
    <reaction evidence="5">
        <text>ATP + H2O = ADP + phosphate + H(+)</text>
        <dbReference type="Rhea" id="RHEA:13065"/>
        <dbReference type="ChEBI" id="CHEBI:15377"/>
        <dbReference type="ChEBI" id="CHEBI:15378"/>
        <dbReference type="ChEBI" id="CHEBI:30616"/>
        <dbReference type="ChEBI" id="CHEBI:43474"/>
        <dbReference type="ChEBI" id="CHEBI:456216"/>
        <dbReference type="EC" id="3.6.4.13"/>
    </reaction>
</comment>
<dbReference type="CDD" id="cd18787">
    <property type="entry name" value="SF2_C_DEAD"/>
    <property type="match status" value="1"/>
</dbReference>
<sequence length="464" mass="52410">MEGLGNTVFNIDPALSPPRTFVALDDADKETTEAKKAPKPLDLVEATGVDVRGGDGSKRMFRSLAAAEFPEMMMENLREIDISTATPVQLASFYQMKFRYEYDLIVQSETGSGKTVAYLAPLASLIHNLRICSTKPAPFRPFAIIVLPTRETVLEVAAEARQLTKSVSVSVAMTYGQMDARQTIRDIKFGCDILIGTPDRLLPHIRSGMMESNAGLGGVKLDNFCWLVVDEADSYEGNSDFTELMSILRPFMKRLYVFGTSLSRKIVDGFKTYMKSTPFEISDYQKTIDFEWREVATEEKRIQLLRDLEFLKDFHGKMPKTVVFADKKESCEAICSLLAVHDIHSLVLTSVEPEEKREETLSTFASGKYKVLVCTNIVARGIRFRHLRYIINYDFPDIDTFAYRIMNTNRAGHRERAITYFPRDESDLAKKTIEVLNLLGKRVPHFLHRCAAMGLTSVDLISLD</sequence>
<evidence type="ECO:0000313" key="9">
    <source>
        <dbReference type="WBParaSite" id="L893_g31199.t1"/>
    </source>
</evidence>
<dbReference type="InterPro" id="IPR001650">
    <property type="entry name" value="Helicase_C-like"/>
</dbReference>
<feature type="domain" description="Helicase ATP-binding" evidence="6">
    <location>
        <begin position="95"/>
        <end position="280"/>
    </location>
</feature>
<dbReference type="EC" id="3.6.4.13" evidence="5"/>
<accession>A0A1I7ZZK3</accession>
<dbReference type="GO" id="GO:0003724">
    <property type="term" value="F:RNA helicase activity"/>
    <property type="evidence" value="ECO:0007669"/>
    <property type="project" value="UniProtKB-EC"/>
</dbReference>
<comment type="domain">
    <text evidence="5">The Q motif is unique to and characteristic of the DEAD box family of RNA helicases and controls ATP binding and hydrolysis.</text>
</comment>
<evidence type="ECO:0000259" key="7">
    <source>
        <dbReference type="PROSITE" id="PS51194"/>
    </source>
</evidence>
<dbReference type="SUPFAM" id="SSF52540">
    <property type="entry name" value="P-loop containing nucleoside triphosphate hydrolases"/>
    <property type="match status" value="1"/>
</dbReference>
<evidence type="ECO:0000256" key="5">
    <source>
        <dbReference type="RuleBase" id="RU365068"/>
    </source>
</evidence>
<keyword evidence="2 5" id="KW-0378">Hydrolase</keyword>
<evidence type="ECO:0000256" key="4">
    <source>
        <dbReference type="ARBA" id="ARBA00022884"/>
    </source>
</evidence>
<organism evidence="8 9">
    <name type="scientific">Steinernema glaseri</name>
    <dbReference type="NCBI Taxonomy" id="37863"/>
    <lineage>
        <taxon>Eukaryota</taxon>
        <taxon>Metazoa</taxon>
        <taxon>Ecdysozoa</taxon>
        <taxon>Nematoda</taxon>
        <taxon>Chromadorea</taxon>
        <taxon>Rhabditida</taxon>
        <taxon>Tylenchina</taxon>
        <taxon>Panagrolaimomorpha</taxon>
        <taxon>Strongyloidoidea</taxon>
        <taxon>Steinernematidae</taxon>
        <taxon>Steinernema</taxon>
    </lineage>
</organism>
<dbReference type="Proteomes" id="UP000095287">
    <property type="component" value="Unplaced"/>
</dbReference>
<dbReference type="GO" id="GO:0003723">
    <property type="term" value="F:RNA binding"/>
    <property type="evidence" value="ECO:0007669"/>
    <property type="project" value="UniProtKB-UniRule"/>
</dbReference>
<dbReference type="PROSITE" id="PS51192">
    <property type="entry name" value="HELICASE_ATP_BIND_1"/>
    <property type="match status" value="1"/>
</dbReference>
<evidence type="ECO:0000259" key="6">
    <source>
        <dbReference type="PROSITE" id="PS51192"/>
    </source>
</evidence>
<protein>
    <recommendedName>
        <fullName evidence="5">ATP-dependent RNA helicase</fullName>
        <ecNumber evidence="5">3.6.4.13</ecNumber>
    </recommendedName>
</protein>
<dbReference type="PROSITE" id="PS51194">
    <property type="entry name" value="HELICASE_CTER"/>
    <property type="match status" value="1"/>
</dbReference>
<dbReference type="GO" id="GO:0016787">
    <property type="term" value="F:hydrolase activity"/>
    <property type="evidence" value="ECO:0007669"/>
    <property type="project" value="UniProtKB-KW"/>
</dbReference>
<dbReference type="Pfam" id="PF00270">
    <property type="entry name" value="DEAD"/>
    <property type="match status" value="1"/>
</dbReference>
<dbReference type="Gene3D" id="3.40.50.300">
    <property type="entry name" value="P-loop containing nucleotide triphosphate hydrolases"/>
    <property type="match status" value="2"/>
</dbReference>
<keyword evidence="5" id="KW-0347">Helicase</keyword>
<name>A0A1I7ZZK3_9BILA</name>
<dbReference type="WBParaSite" id="L893_g31199.t1">
    <property type="protein sequence ID" value="L893_g31199.t1"/>
    <property type="gene ID" value="L893_g31199"/>
</dbReference>
<proteinExistence type="inferred from homology"/>
<keyword evidence="4 5" id="KW-0694">RNA-binding</keyword>
<evidence type="ECO:0000313" key="8">
    <source>
        <dbReference type="Proteomes" id="UP000095287"/>
    </source>
</evidence>
<comment type="function">
    <text evidence="5">RNA helicase.</text>
</comment>
<dbReference type="Pfam" id="PF00271">
    <property type="entry name" value="Helicase_C"/>
    <property type="match status" value="1"/>
</dbReference>
<dbReference type="SMART" id="SM00487">
    <property type="entry name" value="DEXDc"/>
    <property type="match status" value="1"/>
</dbReference>
<dbReference type="InterPro" id="IPR011545">
    <property type="entry name" value="DEAD/DEAH_box_helicase_dom"/>
</dbReference>
<keyword evidence="3 5" id="KW-0067">ATP-binding</keyword>
<evidence type="ECO:0000256" key="3">
    <source>
        <dbReference type="ARBA" id="ARBA00022840"/>
    </source>
</evidence>
<reference evidence="9" key="1">
    <citation type="submission" date="2016-11" db="UniProtKB">
        <authorList>
            <consortium name="WormBaseParasite"/>
        </authorList>
    </citation>
    <scope>IDENTIFICATION</scope>
</reference>
<feature type="domain" description="Helicase C-terminal" evidence="7">
    <location>
        <begin position="310"/>
        <end position="451"/>
    </location>
</feature>
<dbReference type="SMART" id="SM00490">
    <property type="entry name" value="HELICc"/>
    <property type="match status" value="1"/>
</dbReference>
<evidence type="ECO:0000256" key="1">
    <source>
        <dbReference type="ARBA" id="ARBA00022741"/>
    </source>
</evidence>
<dbReference type="InterPro" id="IPR014001">
    <property type="entry name" value="Helicase_ATP-bd"/>
</dbReference>
<dbReference type="PANTHER" id="PTHR24031">
    <property type="entry name" value="RNA HELICASE"/>
    <property type="match status" value="1"/>
</dbReference>
<dbReference type="AlphaFoldDB" id="A0A1I7ZZK3"/>